<proteinExistence type="inferred from homology"/>
<evidence type="ECO:0000256" key="4">
    <source>
        <dbReference type="ARBA" id="ARBA00014234"/>
    </source>
</evidence>
<accession>A0ABX6EQ65</accession>
<evidence type="ECO:0000256" key="5">
    <source>
        <dbReference type="ARBA" id="ARBA00022517"/>
    </source>
</evidence>
<protein>
    <recommendedName>
        <fullName evidence="4">Ribosome biogenesis protein NSA1</fullName>
    </recommendedName>
</protein>
<comment type="subcellular location">
    <subcellularLocation>
        <location evidence="2">Nucleus</location>
        <location evidence="2">Nucleolus</location>
    </subcellularLocation>
</comment>
<evidence type="ECO:0000256" key="3">
    <source>
        <dbReference type="ARBA" id="ARBA00007861"/>
    </source>
</evidence>
<reference evidence="6 7" key="2">
    <citation type="submission" date="2019-11" db="EMBL/GenBank/DDBJ databases">
        <authorList>
            <person name="Lu H."/>
        </authorList>
    </citation>
    <scope>NUCLEOTIDE SEQUENCE [LARGE SCALE GENOMIC DNA]</scope>
    <source>
        <strain evidence="6 7">FIM1</strain>
    </source>
</reference>
<keyword evidence="5" id="KW-0690">Ribosome biogenesis</keyword>
<dbReference type="Proteomes" id="UP000422736">
    <property type="component" value="Chromosome 2"/>
</dbReference>
<gene>
    <name evidence="6" type="primary">NSA1</name>
    <name evidence="6" type="ORF">FIM1_1091</name>
</gene>
<dbReference type="InterPro" id="IPR036322">
    <property type="entry name" value="WD40_repeat_dom_sf"/>
</dbReference>
<evidence type="ECO:0000256" key="2">
    <source>
        <dbReference type="ARBA" id="ARBA00004604"/>
    </source>
</evidence>
<dbReference type="EMBL" id="CP015055">
    <property type="protein sequence ID" value="QGN14430.1"/>
    <property type="molecule type" value="Genomic_DNA"/>
</dbReference>
<reference evidence="6 7" key="1">
    <citation type="submission" date="2016-03" db="EMBL/GenBank/DDBJ databases">
        <title>How can Kluyveromyces marxianus grow so fast - potential evolutionary course in Saccharomyces Complex revealed by comparative genomics.</title>
        <authorList>
            <person name="Mo W."/>
            <person name="Lu W."/>
            <person name="Yang X."/>
            <person name="Qi J."/>
            <person name="Lv H."/>
        </authorList>
    </citation>
    <scope>NUCLEOTIDE SEQUENCE [LARGE SCALE GENOMIC DNA]</scope>
    <source>
        <strain evidence="6 7">FIM1</strain>
    </source>
</reference>
<sequence length="432" mass="48752">MRVLVASDDSGSLKEIVFNKGTNTSVQTALQPFHLDMHLSQGLGNRVDKMWQVGKLGYVVARHSGSLELISGKRVAKAVDESVSPKYDVSEFEVKDIISGLFKQEVLDKLSSKSKKRTKIEDQFVDLYALPNKKNTLLAATKSGQIIVFKVDVKAWKLSVLAKHEVKAPVEFLVLNDLLEDKEKYTLAYGGEENLVKLIEMSSDLKTVSQVWAAKNVPFDKIGLRVPAWDMALRFIASEKEGVFQMLTVTKYAQYRKYSTDAEDCRPIQSVDLLPKGEQLAYCKILGKTSALGNSVCSNFDDIEFLTADSRRDVYQFNGKGRLLRKIGKGDITGFASCVTVTDKYILQGGLDRYFRVFDLSDYKLLAKIFTGGKISDILLLEEEDLELPLSEKELKQKKKKLAKRKFTEDEEEAENEELWKKLTAKKKKSEK</sequence>
<keyword evidence="7" id="KW-1185">Reference proteome</keyword>
<evidence type="ECO:0000313" key="6">
    <source>
        <dbReference type="EMBL" id="QGN14430.1"/>
    </source>
</evidence>
<dbReference type="PANTHER" id="PTHR16038">
    <property type="entry name" value="NOP SEVEN ASSOCIATED PROTEIN 1"/>
    <property type="match status" value="1"/>
</dbReference>
<comment type="function">
    <text evidence="1">Involved in the biogenesis of the 60S ribosomal subunit.</text>
</comment>
<organism evidence="6 7">
    <name type="scientific">Kluyveromyces marxianus</name>
    <name type="common">Yeast</name>
    <name type="synonym">Candida kefyr</name>
    <dbReference type="NCBI Taxonomy" id="4911"/>
    <lineage>
        <taxon>Eukaryota</taxon>
        <taxon>Fungi</taxon>
        <taxon>Dikarya</taxon>
        <taxon>Ascomycota</taxon>
        <taxon>Saccharomycotina</taxon>
        <taxon>Saccharomycetes</taxon>
        <taxon>Saccharomycetales</taxon>
        <taxon>Saccharomycetaceae</taxon>
        <taxon>Kluyveromyces</taxon>
    </lineage>
</organism>
<comment type="similarity">
    <text evidence="3">Belongs to the NSA1 family.</text>
</comment>
<dbReference type="PANTHER" id="PTHR16038:SF4">
    <property type="entry name" value="WD REPEAT-CONTAINING PROTEIN 74"/>
    <property type="match status" value="1"/>
</dbReference>
<evidence type="ECO:0000313" key="7">
    <source>
        <dbReference type="Proteomes" id="UP000422736"/>
    </source>
</evidence>
<dbReference type="SUPFAM" id="SSF50978">
    <property type="entry name" value="WD40 repeat-like"/>
    <property type="match status" value="1"/>
</dbReference>
<dbReference type="InterPro" id="IPR037379">
    <property type="entry name" value="WDR74/Nsa1"/>
</dbReference>
<evidence type="ECO:0000256" key="1">
    <source>
        <dbReference type="ARBA" id="ARBA00002889"/>
    </source>
</evidence>
<dbReference type="CDD" id="cd22858">
    <property type="entry name" value="Nsa1"/>
    <property type="match status" value="1"/>
</dbReference>
<name>A0ABX6EQ65_KLUMA</name>